<evidence type="ECO:0008006" key="5">
    <source>
        <dbReference type="Google" id="ProtNLM"/>
    </source>
</evidence>
<dbReference type="AlphaFoldDB" id="A0A2J7PKF6"/>
<keyword evidence="1" id="KW-0880">Kelch repeat</keyword>
<evidence type="ECO:0000313" key="3">
    <source>
        <dbReference type="EMBL" id="PNF16817.1"/>
    </source>
</evidence>
<dbReference type="SUPFAM" id="SSF117281">
    <property type="entry name" value="Kelch motif"/>
    <property type="match status" value="1"/>
</dbReference>
<dbReference type="InterPro" id="IPR006652">
    <property type="entry name" value="Kelch_1"/>
</dbReference>
<name>A0A2J7PKF6_9NEOP</name>
<organism evidence="3 4">
    <name type="scientific">Cryptotermes secundus</name>
    <dbReference type="NCBI Taxonomy" id="105785"/>
    <lineage>
        <taxon>Eukaryota</taxon>
        <taxon>Metazoa</taxon>
        <taxon>Ecdysozoa</taxon>
        <taxon>Arthropoda</taxon>
        <taxon>Hexapoda</taxon>
        <taxon>Insecta</taxon>
        <taxon>Pterygota</taxon>
        <taxon>Neoptera</taxon>
        <taxon>Polyneoptera</taxon>
        <taxon>Dictyoptera</taxon>
        <taxon>Blattodea</taxon>
        <taxon>Blattoidea</taxon>
        <taxon>Termitoidae</taxon>
        <taxon>Kalotermitidae</taxon>
        <taxon>Cryptotermitinae</taxon>
        <taxon>Cryptotermes</taxon>
    </lineage>
</organism>
<dbReference type="PANTHER" id="PTHR46344:SF27">
    <property type="entry name" value="KELCH REPEAT SUPERFAMILY PROTEIN"/>
    <property type="match status" value="1"/>
</dbReference>
<accession>A0A2J7PKF6</accession>
<keyword evidence="2" id="KW-0677">Repeat</keyword>
<keyword evidence="4" id="KW-1185">Reference proteome</keyword>
<dbReference type="PANTHER" id="PTHR46344">
    <property type="entry name" value="OS02G0202900 PROTEIN"/>
    <property type="match status" value="1"/>
</dbReference>
<dbReference type="InterPro" id="IPR015915">
    <property type="entry name" value="Kelch-typ_b-propeller"/>
</dbReference>
<evidence type="ECO:0000313" key="4">
    <source>
        <dbReference type="Proteomes" id="UP000235965"/>
    </source>
</evidence>
<dbReference type="OrthoDB" id="191037at2759"/>
<comment type="caution">
    <text evidence="3">The sequence shown here is derived from an EMBL/GenBank/DDBJ whole genome shotgun (WGS) entry which is preliminary data.</text>
</comment>
<proteinExistence type="predicted"/>
<dbReference type="Proteomes" id="UP000235965">
    <property type="component" value="Unassembled WGS sequence"/>
</dbReference>
<dbReference type="Gene3D" id="2.120.10.80">
    <property type="entry name" value="Kelch-type beta propeller"/>
    <property type="match status" value="2"/>
</dbReference>
<dbReference type="InParanoid" id="A0A2J7PKF6"/>
<evidence type="ECO:0000256" key="1">
    <source>
        <dbReference type="ARBA" id="ARBA00022441"/>
    </source>
</evidence>
<evidence type="ECO:0000256" key="2">
    <source>
        <dbReference type="ARBA" id="ARBA00022737"/>
    </source>
</evidence>
<dbReference type="STRING" id="105785.A0A2J7PKF6"/>
<protein>
    <recommendedName>
        <fullName evidence="5">Kelch-like protein 10</fullName>
    </recommendedName>
</protein>
<gene>
    <name evidence="3" type="ORF">B7P43_G17848</name>
</gene>
<dbReference type="PRINTS" id="PR00501">
    <property type="entry name" value="KELCHREPEAT"/>
</dbReference>
<dbReference type="SMART" id="SM00612">
    <property type="entry name" value="Kelch"/>
    <property type="match status" value="5"/>
</dbReference>
<reference evidence="3 4" key="1">
    <citation type="submission" date="2017-12" db="EMBL/GenBank/DDBJ databases">
        <title>Hemimetabolous genomes reveal molecular basis of termite eusociality.</title>
        <authorList>
            <person name="Harrison M.C."/>
            <person name="Jongepier E."/>
            <person name="Robertson H.M."/>
            <person name="Arning N."/>
            <person name="Bitard-Feildel T."/>
            <person name="Chao H."/>
            <person name="Childers C.P."/>
            <person name="Dinh H."/>
            <person name="Doddapaneni H."/>
            <person name="Dugan S."/>
            <person name="Gowin J."/>
            <person name="Greiner C."/>
            <person name="Han Y."/>
            <person name="Hu H."/>
            <person name="Hughes D.S.T."/>
            <person name="Huylmans A.-K."/>
            <person name="Kemena C."/>
            <person name="Kremer L.P.M."/>
            <person name="Lee S.L."/>
            <person name="Lopez-Ezquerra A."/>
            <person name="Mallet L."/>
            <person name="Monroy-Kuhn J.M."/>
            <person name="Moser A."/>
            <person name="Murali S.C."/>
            <person name="Muzny D.M."/>
            <person name="Otani S."/>
            <person name="Piulachs M.-D."/>
            <person name="Poelchau M."/>
            <person name="Qu J."/>
            <person name="Schaub F."/>
            <person name="Wada-Katsumata A."/>
            <person name="Worley K.C."/>
            <person name="Xie Q."/>
            <person name="Ylla G."/>
            <person name="Poulsen M."/>
            <person name="Gibbs R.A."/>
            <person name="Schal C."/>
            <person name="Richards S."/>
            <person name="Belles X."/>
            <person name="Korb J."/>
            <person name="Bornberg-Bauer E."/>
        </authorList>
    </citation>
    <scope>NUCLEOTIDE SEQUENCE [LARGE SCALE GENOMIC DNA]</scope>
    <source>
        <tissue evidence="3">Whole body</tissue>
    </source>
</reference>
<dbReference type="Pfam" id="PF01344">
    <property type="entry name" value="Kelch_1"/>
    <property type="match status" value="4"/>
</dbReference>
<sequence length="251" mass="27772">MIGGSNDEGHLSSCHFFNAVAKTWCEVSSMHERRCNLSVAVMDGLVYAMGGSCNSRTAERYDYRTNRWSMIAPMNEKRSFASAATLNGKIYITGGFNDRIQVNSAEVYDPDVNKWTLISSLSCISYHGCVYAIGGFNDESCVCSGEKYNPTANAWMQIPDMSQPRASFGIAVIDDKIFAICGICVQKNTVECYNEKSNAWIAARDMNIFASGLSACVIMGLPKICDYIKYCDVLRYGNRQVNIHPLPAVMC</sequence>
<dbReference type="EMBL" id="NEVH01024558">
    <property type="protein sequence ID" value="PNF16817.1"/>
    <property type="molecule type" value="Genomic_DNA"/>
</dbReference>